<evidence type="ECO:0000256" key="2">
    <source>
        <dbReference type="ARBA" id="ARBA00004225"/>
    </source>
</evidence>
<dbReference type="Pfam" id="PF00361">
    <property type="entry name" value="Proton_antipo_M"/>
    <property type="match status" value="1"/>
</dbReference>
<dbReference type="EC" id="7.1.1.2" evidence="4 17"/>
<evidence type="ECO:0000256" key="16">
    <source>
        <dbReference type="ARBA" id="ARBA00049551"/>
    </source>
</evidence>
<feature type="transmembrane region" description="Helical" evidence="17">
    <location>
        <begin position="345"/>
        <end position="368"/>
    </location>
</feature>
<evidence type="ECO:0000256" key="13">
    <source>
        <dbReference type="ARBA" id="ARBA00023075"/>
    </source>
</evidence>
<evidence type="ECO:0000256" key="7">
    <source>
        <dbReference type="ARBA" id="ARBA00022660"/>
    </source>
</evidence>
<dbReference type="GO" id="GO:0003954">
    <property type="term" value="F:NADH dehydrogenase activity"/>
    <property type="evidence" value="ECO:0007669"/>
    <property type="project" value="TreeGrafter"/>
</dbReference>
<keyword evidence="10 17" id="KW-0249">Electron transport</keyword>
<dbReference type="PANTHER" id="PTHR43507:SF20">
    <property type="entry name" value="NADH-UBIQUINONE OXIDOREDUCTASE CHAIN 4"/>
    <property type="match status" value="1"/>
</dbReference>
<feature type="transmembrane region" description="Helical" evidence="17">
    <location>
        <begin position="146"/>
        <end position="168"/>
    </location>
</feature>
<dbReference type="PANTHER" id="PTHR43507">
    <property type="entry name" value="NADH-UBIQUINONE OXIDOREDUCTASE CHAIN 4"/>
    <property type="match status" value="1"/>
</dbReference>
<evidence type="ECO:0000256" key="10">
    <source>
        <dbReference type="ARBA" id="ARBA00022982"/>
    </source>
</evidence>
<evidence type="ECO:0000256" key="14">
    <source>
        <dbReference type="ARBA" id="ARBA00023128"/>
    </source>
</evidence>
<keyword evidence="6 17" id="KW-0813">Transport</keyword>
<comment type="subcellular location">
    <subcellularLocation>
        <location evidence="2 17">Mitochondrion membrane</location>
        <topology evidence="2 17">Multi-pass membrane protein</topology>
    </subcellularLocation>
</comment>
<evidence type="ECO:0000259" key="18">
    <source>
        <dbReference type="Pfam" id="PF00361"/>
    </source>
</evidence>
<proteinExistence type="inferred from homology"/>
<feature type="transmembrane region" description="Helical" evidence="17">
    <location>
        <begin position="120"/>
        <end position="139"/>
    </location>
</feature>
<feature type="transmembrane region" description="Helical" evidence="17">
    <location>
        <begin position="44"/>
        <end position="62"/>
    </location>
</feature>
<dbReference type="GO" id="GO:0031966">
    <property type="term" value="C:mitochondrial membrane"/>
    <property type="evidence" value="ECO:0007669"/>
    <property type="project" value="UniProtKB-SubCell"/>
</dbReference>
<reference evidence="19" key="1">
    <citation type="journal article" date="2018" name="Sci. Rep.">
        <title>The bipartite mitochondrial genome of Ruizia karukerae (Rhigonematomorpha, Nematoda).</title>
        <authorList>
            <person name="Kim T."/>
            <person name="Kern E."/>
            <person name="Park C."/>
            <person name="Nadler S.A."/>
            <person name="Bae Y.J."/>
            <person name="Park J.K."/>
        </authorList>
    </citation>
    <scope>NUCLEOTIDE SEQUENCE</scope>
    <source>
        <strain evidence="19">Chromosome II</strain>
    </source>
</reference>
<evidence type="ECO:0000256" key="6">
    <source>
        <dbReference type="ARBA" id="ARBA00022448"/>
    </source>
</evidence>
<comment type="function">
    <text evidence="17">Core subunit of the mitochondrial membrane respiratory chain NADH dehydrogenase (Complex I) which catalyzes electron transfer from NADH through the respiratory chain, using ubiquinone as an electron acceptor. Essential for the catalytic activity and assembly of complex I.</text>
</comment>
<protein>
    <recommendedName>
        <fullName evidence="5 17">NADH-ubiquinone oxidoreductase chain 4</fullName>
        <ecNumber evidence="4 17">7.1.1.2</ecNumber>
    </recommendedName>
</protein>
<evidence type="ECO:0000256" key="4">
    <source>
        <dbReference type="ARBA" id="ARBA00012944"/>
    </source>
</evidence>
<dbReference type="EMBL" id="MF509851">
    <property type="protein sequence ID" value="AWL21406.1"/>
    <property type="molecule type" value="Genomic_DNA"/>
</dbReference>
<keyword evidence="9" id="KW-1278">Translocase</keyword>
<dbReference type="InterPro" id="IPR001750">
    <property type="entry name" value="ND/Mrp_TM"/>
</dbReference>
<dbReference type="PRINTS" id="PR01437">
    <property type="entry name" value="NUOXDRDTASE4"/>
</dbReference>
<sequence>MGLLYNSMFLFLKPLYFFYFIIMFSFSMMLEYSWSGLFFVVESYVYIILIFMSIFILSLIFISEKNSNLVILSELLVVISLFFFIPGNIITLYMFFEMSMFPILVMILGYGSQIEKISSAYYLIFYTGLCSFPFLFIYLKSSYYCSLVYFNFFYSWEILFILSMSFMVKFPDYFLHLWLPKAHVEAPTTASMLLAGLLLKLGTAGFLRLLSTLNFTFNNIWILISFFGMLLASLSCLFQSDGKALAAFSSITHMSFLFMSMLLLVQAGKSSSLLMMLAHGYASTLMFYLVGEFYHTTLSRMVYYMNGFMVSSFLMVFGISLTFLTNAGTPPSMSFVSEFITISTLLLMFKWSLIFIFSYFFLAFYYSIFLLTNTLMSKNVVMFNSYNLGFVGTLLLMLFNIFWLSLIF</sequence>
<gene>
    <name evidence="19" type="primary">NAD4</name>
</gene>
<feature type="transmembrane region" description="Helical" evidence="17">
    <location>
        <begin position="219"/>
        <end position="240"/>
    </location>
</feature>
<keyword evidence="7 17" id="KW-0679">Respiratory chain</keyword>
<keyword evidence="12 17" id="KW-0520">NAD</keyword>
<comment type="similarity">
    <text evidence="3 17">Belongs to the complex I subunit 4 family.</text>
</comment>
<feature type="transmembrane region" description="Helical" evidence="17">
    <location>
        <begin position="188"/>
        <end position="207"/>
    </location>
</feature>
<dbReference type="GO" id="GO:0042773">
    <property type="term" value="P:ATP synthesis coupled electron transport"/>
    <property type="evidence" value="ECO:0007669"/>
    <property type="project" value="InterPro"/>
</dbReference>
<feature type="transmembrane region" description="Helical" evidence="17">
    <location>
        <begin position="388"/>
        <end position="407"/>
    </location>
</feature>
<keyword evidence="15 17" id="KW-0472">Membrane</keyword>
<dbReference type="AlphaFoldDB" id="A0A343YNA9"/>
<accession>A0A343YNA9</accession>
<evidence type="ECO:0000256" key="1">
    <source>
        <dbReference type="ARBA" id="ARBA00003257"/>
    </source>
</evidence>
<evidence type="ECO:0000256" key="8">
    <source>
        <dbReference type="ARBA" id="ARBA00022692"/>
    </source>
</evidence>
<geneLocation type="mitochondrion" evidence="19"/>
<evidence type="ECO:0000256" key="17">
    <source>
        <dbReference type="RuleBase" id="RU003297"/>
    </source>
</evidence>
<evidence type="ECO:0000256" key="3">
    <source>
        <dbReference type="ARBA" id="ARBA00009025"/>
    </source>
</evidence>
<dbReference type="GO" id="GO:0015990">
    <property type="term" value="P:electron transport coupled proton transport"/>
    <property type="evidence" value="ECO:0007669"/>
    <property type="project" value="TreeGrafter"/>
</dbReference>
<feature type="domain" description="NADH:quinone oxidoreductase/Mrp antiporter transmembrane" evidence="18">
    <location>
        <begin position="88"/>
        <end position="357"/>
    </location>
</feature>
<evidence type="ECO:0000313" key="19">
    <source>
        <dbReference type="EMBL" id="AWL21406.1"/>
    </source>
</evidence>
<comment type="function">
    <text evidence="1">Core subunit of the mitochondrial membrane respiratory chain NADH dehydrogenase (Complex I) that is believed to belong to the minimal assembly required for catalysis. Complex I functions in the transfer of electrons from NADH to the respiratory chain. The immediate electron acceptor for the enzyme is believed to be ubiquinone.</text>
</comment>
<dbReference type="InterPro" id="IPR003918">
    <property type="entry name" value="NADH_UbQ_OxRdtase"/>
</dbReference>
<keyword evidence="13 17" id="KW-0830">Ubiquinone</keyword>
<comment type="catalytic activity">
    <reaction evidence="16 17">
        <text>a ubiquinone + NADH + 5 H(+)(in) = a ubiquinol + NAD(+) + 4 H(+)(out)</text>
        <dbReference type="Rhea" id="RHEA:29091"/>
        <dbReference type="Rhea" id="RHEA-COMP:9565"/>
        <dbReference type="Rhea" id="RHEA-COMP:9566"/>
        <dbReference type="ChEBI" id="CHEBI:15378"/>
        <dbReference type="ChEBI" id="CHEBI:16389"/>
        <dbReference type="ChEBI" id="CHEBI:17976"/>
        <dbReference type="ChEBI" id="CHEBI:57540"/>
        <dbReference type="ChEBI" id="CHEBI:57945"/>
        <dbReference type="EC" id="7.1.1.2"/>
    </reaction>
</comment>
<name>A0A343YNA9_9BILA</name>
<evidence type="ECO:0000256" key="5">
    <source>
        <dbReference type="ARBA" id="ARBA00021006"/>
    </source>
</evidence>
<dbReference type="GO" id="GO:0008137">
    <property type="term" value="F:NADH dehydrogenase (ubiquinone) activity"/>
    <property type="evidence" value="ECO:0007669"/>
    <property type="project" value="UniProtKB-UniRule"/>
</dbReference>
<organism evidence="19">
    <name type="scientific">Ruizia karukerae</name>
    <dbReference type="NCBI Taxonomy" id="2201929"/>
    <lineage>
        <taxon>Eukaryota</taxon>
        <taxon>Metazoa</taxon>
        <taxon>Ecdysozoa</taxon>
        <taxon>Nematoda</taxon>
        <taxon>Chromadorea</taxon>
        <taxon>Rhabditida</taxon>
        <taxon>Spirurina</taxon>
        <taxon>Rhigonematomorpha</taxon>
        <taxon>Rhigonematoidea</taxon>
        <taxon>Rhigonematidae</taxon>
        <taxon>Ruizia</taxon>
    </lineage>
</organism>
<keyword evidence="14 17" id="KW-0496">Mitochondrion</keyword>
<feature type="transmembrane region" description="Helical" evidence="17">
    <location>
        <begin position="15"/>
        <end position="32"/>
    </location>
</feature>
<evidence type="ECO:0000256" key="12">
    <source>
        <dbReference type="ARBA" id="ARBA00023027"/>
    </source>
</evidence>
<evidence type="ECO:0000256" key="11">
    <source>
        <dbReference type="ARBA" id="ARBA00022989"/>
    </source>
</evidence>
<evidence type="ECO:0000256" key="15">
    <source>
        <dbReference type="ARBA" id="ARBA00023136"/>
    </source>
</evidence>
<keyword evidence="11 17" id="KW-1133">Transmembrane helix</keyword>
<keyword evidence="8 17" id="KW-0812">Transmembrane</keyword>
<evidence type="ECO:0000256" key="9">
    <source>
        <dbReference type="ARBA" id="ARBA00022967"/>
    </source>
</evidence>
<dbReference type="GO" id="GO:0048039">
    <property type="term" value="F:ubiquinone binding"/>
    <property type="evidence" value="ECO:0007669"/>
    <property type="project" value="TreeGrafter"/>
</dbReference>
<feature type="transmembrane region" description="Helical" evidence="17">
    <location>
        <begin position="303"/>
        <end position="324"/>
    </location>
</feature>
<feature type="transmembrane region" description="Helical" evidence="17">
    <location>
        <begin position="272"/>
        <end position="291"/>
    </location>
</feature>